<accession>A0ABQ6NR88</accession>
<comment type="caution">
    <text evidence="1">The sequence shown here is derived from an EMBL/GenBank/DDBJ whole genome shotgun (WGS) entry which is preliminary data.</text>
</comment>
<keyword evidence="2" id="KW-1185">Reference proteome</keyword>
<dbReference type="Proteomes" id="UP001285921">
    <property type="component" value="Unassembled WGS sequence"/>
</dbReference>
<dbReference type="RefSeq" id="WP_317980814.1">
    <property type="nucleotide sequence ID" value="NZ_BTCL01000013.1"/>
</dbReference>
<sequence length="108" mass="12817">MFEVGVLREWMLTNDVESKLYSAFWRSFEHYKVEESAEFGEVFPNYDSTCLELKIDSVSIKFSNNYPDFDYNHIVAALNMEYSDNVVGYYKLFFNFDGTVDDDMFVIY</sequence>
<organism evidence="1 2">
    <name type="scientific">Paenibacillus glycanilyticus</name>
    <dbReference type="NCBI Taxonomy" id="126569"/>
    <lineage>
        <taxon>Bacteria</taxon>
        <taxon>Bacillati</taxon>
        <taxon>Bacillota</taxon>
        <taxon>Bacilli</taxon>
        <taxon>Bacillales</taxon>
        <taxon>Paenibacillaceae</taxon>
        <taxon>Paenibacillus</taxon>
    </lineage>
</organism>
<proteinExistence type="predicted"/>
<evidence type="ECO:0000313" key="1">
    <source>
        <dbReference type="EMBL" id="GMK46575.1"/>
    </source>
</evidence>
<evidence type="ECO:0000313" key="2">
    <source>
        <dbReference type="Proteomes" id="UP001285921"/>
    </source>
</evidence>
<gene>
    <name evidence="1" type="ORF">PghCCS26_37040</name>
</gene>
<name>A0ABQ6NR88_9BACL</name>
<dbReference type="EMBL" id="BTCL01000013">
    <property type="protein sequence ID" value="GMK46575.1"/>
    <property type="molecule type" value="Genomic_DNA"/>
</dbReference>
<reference evidence="1 2" key="1">
    <citation type="submission" date="2023-05" db="EMBL/GenBank/DDBJ databases">
        <title>Draft genome of Paenibacillus sp. CCS26.</title>
        <authorList>
            <person name="Akita H."/>
            <person name="Shinto Y."/>
            <person name="Kimura Z."/>
        </authorList>
    </citation>
    <scope>NUCLEOTIDE SEQUENCE [LARGE SCALE GENOMIC DNA]</scope>
    <source>
        <strain evidence="1 2">CCS26</strain>
    </source>
</reference>
<protein>
    <submittedName>
        <fullName evidence="1">Uncharacterized protein</fullName>
    </submittedName>
</protein>